<accession>A0AB39L6Q1</accession>
<dbReference type="CDD" id="cd00085">
    <property type="entry name" value="HNHc"/>
    <property type="match status" value="1"/>
</dbReference>
<proteinExistence type="inferred from homology"/>
<dbReference type="KEGG" id="spue:AB5L97_02185"/>
<evidence type="ECO:0000256" key="2">
    <source>
        <dbReference type="SAM" id="MobiDB-lite"/>
    </source>
</evidence>
<dbReference type="GO" id="GO:0008270">
    <property type="term" value="F:zinc ion binding"/>
    <property type="evidence" value="ECO:0007669"/>
    <property type="project" value="InterPro"/>
</dbReference>
<dbReference type="GO" id="GO:0004519">
    <property type="term" value="F:endonuclease activity"/>
    <property type="evidence" value="ECO:0007669"/>
    <property type="project" value="InterPro"/>
</dbReference>
<dbReference type="InterPro" id="IPR002711">
    <property type="entry name" value="HNH"/>
</dbReference>
<feature type="region of interest" description="Disordered" evidence="2">
    <location>
        <begin position="482"/>
        <end position="530"/>
    </location>
</feature>
<dbReference type="AlphaFoldDB" id="A0AB39L6Q1"/>
<gene>
    <name evidence="4" type="ORF">AB5L97_02185</name>
</gene>
<name>A0AB39L6Q1_9MICC</name>
<evidence type="ECO:0000259" key="3">
    <source>
        <dbReference type="SMART" id="SM00507"/>
    </source>
</evidence>
<dbReference type="GO" id="GO:0003676">
    <property type="term" value="F:nucleic acid binding"/>
    <property type="evidence" value="ECO:0007669"/>
    <property type="project" value="InterPro"/>
</dbReference>
<feature type="domain" description="HNH nuclease" evidence="3">
    <location>
        <begin position="359"/>
        <end position="410"/>
    </location>
</feature>
<dbReference type="InterPro" id="IPR003870">
    <property type="entry name" value="DUF222"/>
</dbReference>
<evidence type="ECO:0000256" key="1">
    <source>
        <dbReference type="ARBA" id="ARBA00023450"/>
    </source>
</evidence>
<dbReference type="Gene3D" id="1.10.30.50">
    <property type="match status" value="1"/>
</dbReference>
<dbReference type="Pfam" id="PF01844">
    <property type="entry name" value="HNH"/>
    <property type="match status" value="1"/>
</dbReference>
<evidence type="ECO:0000313" key="4">
    <source>
        <dbReference type="EMBL" id="XDP45849.1"/>
    </source>
</evidence>
<reference evidence="4" key="1">
    <citation type="submission" date="2024-07" db="EMBL/GenBank/DDBJ databases">
        <authorList>
            <person name="fu j."/>
        </authorList>
    </citation>
    <scope>NUCLEOTIDE SEQUENCE</scope>
    <source>
        <strain evidence="4">P10A9</strain>
    </source>
</reference>
<comment type="similarity">
    <text evidence="1">Belongs to the Rv1128c/1148c/1588c/1702c/1945/3466 family.</text>
</comment>
<feature type="compositionally biased region" description="Basic and acidic residues" evidence="2">
    <location>
        <begin position="490"/>
        <end position="506"/>
    </location>
</feature>
<protein>
    <submittedName>
        <fullName evidence="4">DUF222 domain-containing protein</fullName>
    </submittedName>
</protein>
<organism evidence="4">
    <name type="scientific">Sinomonas puerhi</name>
    <dbReference type="NCBI Taxonomy" id="3238584"/>
    <lineage>
        <taxon>Bacteria</taxon>
        <taxon>Bacillati</taxon>
        <taxon>Actinomycetota</taxon>
        <taxon>Actinomycetes</taxon>
        <taxon>Micrococcales</taxon>
        <taxon>Micrococcaceae</taxon>
        <taxon>Sinomonas</taxon>
    </lineage>
</organism>
<dbReference type="SMART" id="SM00507">
    <property type="entry name" value="HNHc"/>
    <property type="match status" value="1"/>
</dbReference>
<dbReference type="RefSeq" id="WP_369046272.1">
    <property type="nucleotide sequence ID" value="NZ_CP163302.1"/>
</dbReference>
<sequence>MPTAGLRSAAELEFISRHPDALHGSLSLDPQALDTPDGVSQALRALADFDSFSASLRALLIDRHTQHVAETPLAGRESQPTRFGGDVEHAAAVAEIASLQNTSEAAAARTMNFSVALVNLHPALHEALAAGDITEAHARAIVDQASSLPESVAEAFGIEALSRLHTRKGRVRTPGEFRAVVRDLRERLHPESIVRRRAAAREDRRVWLQPDEDGMCTLSALLPAETATSMYARIDAVARSARGREGEVRTLAQLRADAFINLALADRLDPASTGTPAASVPSPEELLGGVKAEIVVHIPLAVALGASDDVAQLEGYGVIDADTARLLAAAAPTWQRIFTDDEGVPVKLGRSTYRPPAGLVRFIQYRDGTCLVPGCSCAARRSEIDHTIEWQDGGTTDAENLTLLCPKHHALKSLALFRLRREAAEGSEPTVAGAKLPKEPPKVSGQLLWETLLGTILPAEPLSRDHILGPRTVRLPAGSVETVETAELAGPRDPELPPTPARRDSPLPKPPPPRGSWDIQTSDGDEPPPF</sequence>
<dbReference type="InterPro" id="IPR003615">
    <property type="entry name" value="HNH_nuc"/>
</dbReference>
<dbReference type="Pfam" id="PF02720">
    <property type="entry name" value="DUF222"/>
    <property type="match status" value="1"/>
</dbReference>
<dbReference type="EMBL" id="CP163302">
    <property type="protein sequence ID" value="XDP45849.1"/>
    <property type="molecule type" value="Genomic_DNA"/>
</dbReference>